<dbReference type="InterPro" id="IPR054363">
    <property type="entry name" value="GH95_cat"/>
</dbReference>
<feature type="domain" description="Glycosyl hydrolase family 95 catalytic" evidence="4">
    <location>
        <begin position="283"/>
        <end position="720"/>
    </location>
</feature>
<dbReference type="AlphaFoldDB" id="A0A7X0VWR8"/>
<comment type="caution">
    <text evidence="5">The sequence shown here is derived from an EMBL/GenBank/DDBJ whole genome shotgun (WGS) entry which is preliminary data.</text>
</comment>
<reference evidence="5 6" key="1">
    <citation type="submission" date="2020-08" db="EMBL/GenBank/DDBJ databases">
        <title>Cohnella phylogeny.</title>
        <authorList>
            <person name="Dunlap C."/>
        </authorList>
    </citation>
    <scope>NUCLEOTIDE SEQUENCE [LARGE SCALE GENOMIC DNA]</scope>
    <source>
        <strain evidence="5 6">CBP 2801</strain>
    </source>
</reference>
<evidence type="ECO:0000259" key="4">
    <source>
        <dbReference type="Pfam" id="PF22124"/>
    </source>
</evidence>
<gene>
    <name evidence="5" type="ORF">H7C18_20295</name>
</gene>
<dbReference type="InterPro" id="IPR016518">
    <property type="entry name" value="Alpha-L-fucosidase"/>
</dbReference>
<dbReference type="InterPro" id="IPR049053">
    <property type="entry name" value="AFCA-like_C"/>
</dbReference>
<feature type="compositionally biased region" description="Polar residues" evidence="1">
    <location>
        <begin position="800"/>
        <end position="811"/>
    </location>
</feature>
<evidence type="ECO:0000313" key="6">
    <source>
        <dbReference type="Proteomes" id="UP000564644"/>
    </source>
</evidence>
<accession>A0A7X0VWR8</accession>
<dbReference type="GO" id="GO:0004560">
    <property type="term" value="F:alpha-L-fucosidase activity"/>
    <property type="evidence" value="ECO:0007669"/>
    <property type="project" value="InterPro"/>
</dbReference>
<dbReference type="Pfam" id="PF14498">
    <property type="entry name" value="Glyco_hyd_65N_2"/>
    <property type="match status" value="1"/>
</dbReference>
<proteinExistence type="predicted"/>
<evidence type="ECO:0000256" key="1">
    <source>
        <dbReference type="SAM" id="MobiDB-lite"/>
    </source>
</evidence>
<feature type="region of interest" description="Disordered" evidence="1">
    <location>
        <begin position="797"/>
        <end position="819"/>
    </location>
</feature>
<protein>
    <submittedName>
        <fullName evidence="5">Glycoside hydrolase family 95 protein</fullName>
    </submittedName>
</protein>
<dbReference type="PANTHER" id="PTHR31084:SF0">
    <property type="entry name" value="ALPHA-L-FUCOSIDASE 2"/>
    <property type="match status" value="1"/>
</dbReference>
<dbReference type="Proteomes" id="UP000564644">
    <property type="component" value="Unassembled WGS sequence"/>
</dbReference>
<keyword evidence="6" id="KW-1185">Reference proteome</keyword>
<dbReference type="InterPro" id="IPR013780">
    <property type="entry name" value="Glyco_hydro_b"/>
</dbReference>
<dbReference type="Pfam" id="PF22124">
    <property type="entry name" value="Glyco_hydro_95_cat"/>
    <property type="match status" value="1"/>
</dbReference>
<dbReference type="RefSeq" id="WP_185130933.1">
    <property type="nucleotide sequence ID" value="NZ_JACJVO010000025.1"/>
</dbReference>
<organism evidence="5 6">
    <name type="scientific">Cohnella zeiphila</name>
    <dbReference type="NCBI Taxonomy" id="2761120"/>
    <lineage>
        <taxon>Bacteria</taxon>
        <taxon>Bacillati</taxon>
        <taxon>Bacillota</taxon>
        <taxon>Bacilli</taxon>
        <taxon>Bacillales</taxon>
        <taxon>Paenibacillaceae</taxon>
        <taxon>Cohnella</taxon>
    </lineage>
</organism>
<dbReference type="SUPFAM" id="SSF48208">
    <property type="entry name" value="Six-hairpin glycosidases"/>
    <property type="match status" value="1"/>
</dbReference>
<name>A0A7X0VWR8_9BACL</name>
<keyword evidence="5" id="KW-0378">Hydrolase</keyword>
<feature type="region of interest" description="Disordered" evidence="1">
    <location>
        <begin position="312"/>
        <end position="338"/>
    </location>
</feature>
<dbReference type="PANTHER" id="PTHR31084">
    <property type="entry name" value="ALPHA-L-FUCOSIDASE 2"/>
    <property type="match status" value="1"/>
</dbReference>
<evidence type="ECO:0000259" key="2">
    <source>
        <dbReference type="Pfam" id="PF14498"/>
    </source>
</evidence>
<dbReference type="Gene3D" id="2.70.98.50">
    <property type="entry name" value="putative glycoside hydrolase family protein from bacillus halodurans"/>
    <property type="match status" value="1"/>
</dbReference>
<evidence type="ECO:0000313" key="5">
    <source>
        <dbReference type="EMBL" id="MBB6733266.1"/>
    </source>
</evidence>
<dbReference type="FunFam" id="1.50.10.10:FF:000028">
    <property type="entry name" value="Alpha-L-fucosidase 2"/>
    <property type="match status" value="1"/>
</dbReference>
<dbReference type="EMBL" id="JACJVO010000025">
    <property type="protein sequence ID" value="MBB6733266.1"/>
    <property type="molecule type" value="Genomic_DNA"/>
</dbReference>
<feature type="domain" description="Alpha fucosidase A-like C-terminal" evidence="3">
    <location>
        <begin position="722"/>
        <end position="816"/>
    </location>
</feature>
<dbReference type="PIRSF" id="PIRSF007663">
    <property type="entry name" value="UCP007663"/>
    <property type="match status" value="1"/>
</dbReference>
<sequence length="819" mass="90517">MKLWYDKPARLWTEALPLGNGRIGAMAFGGVDRERLALNEDSLWSGFPRDWNNPLAKEALPRIRRLIDAGEHEEAERLSREAMMGPYTQTYMPLGDLWLNFYHGNRTEAYRRELDLAEGIARVSYRIGSAEYVRETFVSYPDQVLVVRLAASRPGMLSFKAALSSPLRSRLEAEDAALVLRGRCPENVAPNYYATDEPVQYGDEETSKAIRFEARLRVRADAGAAVSYDADGLRVERATEAVLLLSAASSFNGFDREPDPRTEGRDPGLAAAECLDRAADIPYGRLLLRHREDHGALFGRVDFRLLGNGAEGGASSGRSGPEETDSAAAPGGADLPTDRLIAERGGSDPRLIELLFQYGRYLMIAGSRPGTQPLNLQGIWSHEVRPVWSCNYTLNINAQMNYWPAETCNLGECHEPLLRFIGELAENGAATAAVNYGCRGWTAHHNSDLWRQSAPPGDYGHGNPLWANWPMGGVWLCQHLWEHYAFGGDEGYLWEVAYPVMREAALFCLDWLIEDGDGRLITSPSTSPEHRFVTPDGRANALSTASTMDLLLIRELFGHCLEAAELLGQESAFEQRMREALGKLPPVRIGRHGQLQEWLEDYEDEDVHHRHVSHLYGVFPGNEWKTEDDSSEMIQAACVALERRGDVGTGWSLAWKTALWARLRDGDRALRLIGRLLTPAEDDGGYNFVGGGVYPNLFDAHPPFQIDGNFGITAAIAEMLLQSHAGELELLPALPSSWPNGSLRGLRARGGFTVSLIWSAGKLLGGEIISALGGLCRLRTDAELDVADEEDRSIAAERSATGSLSFPTQPGRTYRLTAK</sequence>
<dbReference type="GO" id="GO:0005975">
    <property type="term" value="P:carbohydrate metabolic process"/>
    <property type="evidence" value="ECO:0007669"/>
    <property type="project" value="InterPro"/>
</dbReference>
<dbReference type="InterPro" id="IPR027414">
    <property type="entry name" value="GH95_N_dom"/>
</dbReference>
<dbReference type="Pfam" id="PF21307">
    <property type="entry name" value="Glyco_hydro_95_C"/>
    <property type="match status" value="1"/>
</dbReference>
<dbReference type="InterPro" id="IPR008928">
    <property type="entry name" value="6-hairpin_glycosidase_sf"/>
</dbReference>
<feature type="domain" description="Glycosyl hydrolase family 95 N-terminal" evidence="2">
    <location>
        <begin position="3"/>
        <end position="252"/>
    </location>
</feature>
<evidence type="ECO:0000259" key="3">
    <source>
        <dbReference type="Pfam" id="PF21307"/>
    </source>
</evidence>
<dbReference type="Gene3D" id="2.60.40.1180">
    <property type="entry name" value="Golgi alpha-mannosidase II"/>
    <property type="match status" value="1"/>
</dbReference>